<organism evidence="11 12">
    <name type="scientific">Schizopora paradoxa</name>
    <dbReference type="NCBI Taxonomy" id="27342"/>
    <lineage>
        <taxon>Eukaryota</taxon>
        <taxon>Fungi</taxon>
        <taxon>Dikarya</taxon>
        <taxon>Basidiomycota</taxon>
        <taxon>Agaricomycotina</taxon>
        <taxon>Agaricomycetes</taxon>
        <taxon>Hymenochaetales</taxon>
        <taxon>Schizoporaceae</taxon>
        <taxon>Schizopora</taxon>
    </lineage>
</organism>
<evidence type="ECO:0000259" key="10">
    <source>
        <dbReference type="SMART" id="SM00916"/>
    </source>
</evidence>
<evidence type="ECO:0000313" key="12">
    <source>
        <dbReference type="Proteomes" id="UP000053477"/>
    </source>
</evidence>
<evidence type="ECO:0000256" key="9">
    <source>
        <dbReference type="ARBA" id="ARBA00023136"/>
    </source>
</evidence>
<dbReference type="PIRSF" id="PIRSF005822">
    <property type="entry name" value="NDUA2"/>
    <property type="match status" value="1"/>
</dbReference>
<dbReference type="GO" id="GO:0005743">
    <property type="term" value="C:mitochondrial inner membrane"/>
    <property type="evidence" value="ECO:0007669"/>
    <property type="project" value="UniProtKB-SubCell"/>
</dbReference>
<dbReference type="Gene3D" id="3.40.30.10">
    <property type="entry name" value="Glutaredoxin"/>
    <property type="match status" value="1"/>
</dbReference>
<dbReference type="InParanoid" id="A0A0H2RUB6"/>
<accession>A0A0H2RUB6</accession>
<dbReference type="STRING" id="27342.A0A0H2RUB6"/>
<name>A0A0H2RUB6_9AGAM</name>
<dbReference type="InterPro" id="IPR007741">
    <property type="entry name" value="Ribosomal_mL43/mS25/NADH_DH"/>
</dbReference>
<dbReference type="SUPFAM" id="SSF52833">
    <property type="entry name" value="Thioredoxin-like"/>
    <property type="match status" value="1"/>
</dbReference>
<dbReference type="PANTHER" id="PTHR12878">
    <property type="entry name" value="NADH-UBIQUINONE OXIDOREDUCTASE B8 SUBUNIT"/>
    <property type="match status" value="1"/>
</dbReference>
<reference evidence="11 12" key="1">
    <citation type="submission" date="2015-04" db="EMBL/GenBank/DDBJ databases">
        <title>Complete genome sequence of Schizopora paradoxa KUC8140, a cosmopolitan wood degrader in East Asia.</title>
        <authorList>
            <consortium name="DOE Joint Genome Institute"/>
            <person name="Min B."/>
            <person name="Park H."/>
            <person name="Jang Y."/>
            <person name="Kim J.-J."/>
            <person name="Kim K.H."/>
            <person name="Pangilinan J."/>
            <person name="Lipzen A."/>
            <person name="Riley R."/>
            <person name="Grigoriev I.V."/>
            <person name="Spatafora J.W."/>
            <person name="Choi I.-G."/>
        </authorList>
    </citation>
    <scope>NUCLEOTIDE SEQUENCE [LARGE SCALE GENOMIC DNA]</scope>
    <source>
        <strain evidence="11 12">KUC8140</strain>
    </source>
</reference>
<evidence type="ECO:0000256" key="3">
    <source>
        <dbReference type="ARBA" id="ARBA00008939"/>
    </source>
</evidence>
<feature type="domain" description="Ribosomal protein/NADH dehydrogenase" evidence="10">
    <location>
        <begin position="20"/>
        <end position="92"/>
    </location>
</feature>
<dbReference type="Pfam" id="PF05047">
    <property type="entry name" value="L51_S25_CI-B8"/>
    <property type="match status" value="1"/>
</dbReference>
<dbReference type="AlphaFoldDB" id="A0A0H2RUB6"/>
<dbReference type="SMART" id="SM00916">
    <property type="entry name" value="L51_S25_CI-B8"/>
    <property type="match status" value="1"/>
</dbReference>
<proteinExistence type="inferred from homology"/>
<evidence type="ECO:0000256" key="7">
    <source>
        <dbReference type="ARBA" id="ARBA00022982"/>
    </source>
</evidence>
<evidence type="ECO:0000256" key="4">
    <source>
        <dbReference type="ARBA" id="ARBA00022448"/>
    </source>
</evidence>
<evidence type="ECO:0000256" key="5">
    <source>
        <dbReference type="ARBA" id="ARBA00022660"/>
    </source>
</evidence>
<comment type="subcellular location">
    <subcellularLocation>
        <location evidence="2">Mitochondrion inner membrane</location>
        <topology evidence="2">Peripheral membrane protein</topology>
        <orientation evidence="2">Matrix side</orientation>
    </subcellularLocation>
</comment>
<evidence type="ECO:0000256" key="2">
    <source>
        <dbReference type="ARBA" id="ARBA00004443"/>
    </source>
</evidence>
<keyword evidence="6" id="KW-0999">Mitochondrion inner membrane</keyword>
<dbReference type="OrthoDB" id="10250268at2759"/>
<dbReference type="InterPro" id="IPR036249">
    <property type="entry name" value="Thioredoxin-like_sf"/>
</dbReference>
<keyword evidence="5" id="KW-0679">Respiratory chain</keyword>
<dbReference type="EMBL" id="KQ085933">
    <property type="protein sequence ID" value="KLO15187.1"/>
    <property type="molecule type" value="Genomic_DNA"/>
</dbReference>
<protein>
    <submittedName>
        <fullName evidence="11">NADH dehydrogenase alpha subcomplex subunit 2</fullName>
    </submittedName>
</protein>
<comment type="similarity">
    <text evidence="3">Belongs to the complex I NDUFA2 subunit family.</text>
</comment>
<evidence type="ECO:0000256" key="6">
    <source>
        <dbReference type="ARBA" id="ARBA00022792"/>
    </source>
</evidence>
<keyword evidence="4" id="KW-0813">Transport</keyword>
<evidence type="ECO:0000313" key="11">
    <source>
        <dbReference type="EMBL" id="KLO15187.1"/>
    </source>
</evidence>
<dbReference type="InterPro" id="IPR016464">
    <property type="entry name" value="NADH_Ub_cplx-1_asu_su-2"/>
</dbReference>
<keyword evidence="12" id="KW-1185">Reference proteome</keyword>
<evidence type="ECO:0000256" key="8">
    <source>
        <dbReference type="ARBA" id="ARBA00023128"/>
    </source>
</evidence>
<keyword evidence="7" id="KW-0249">Electron transport</keyword>
<gene>
    <name evidence="11" type="ORF">SCHPADRAFT_825087</name>
</gene>
<comment type="function">
    <text evidence="1">Accessory subunit of the mitochondrial membrane respiratory chain NADH dehydrogenase (Complex I), that is believed not to be involved in catalysis. Complex I functions in the transfer of electrons from NADH to the respiratory chain. The immediate electron acceptor for the enzyme is believed to be ubiquinone.</text>
</comment>
<dbReference type="Proteomes" id="UP000053477">
    <property type="component" value="Unassembled WGS sequence"/>
</dbReference>
<keyword evidence="9" id="KW-0472">Membrane</keyword>
<evidence type="ECO:0000256" key="1">
    <source>
        <dbReference type="ARBA" id="ARBA00003195"/>
    </source>
</evidence>
<sequence>MSLARALSPTLREIRLLCCQSGAQSAGVRQFIQSSYPALKKHNPDLPILIREASGTPARAFARFEYGVEKHVELDNLSAKDVEQKVAQLLSS</sequence>
<keyword evidence="8" id="KW-0496">Mitochondrion</keyword>
<dbReference type="PANTHER" id="PTHR12878:SF0">
    <property type="entry name" value="NADH DEHYDROGENASE [UBIQUINONE] 1 ALPHA SUBCOMPLEX SUBUNIT 2"/>
    <property type="match status" value="1"/>
</dbReference>